<evidence type="ECO:0000256" key="1">
    <source>
        <dbReference type="ARBA" id="ARBA00007532"/>
    </source>
</evidence>
<comment type="miscellaneous">
    <text evidence="12">The active site is a redox-active disulfide bond.</text>
</comment>
<comment type="catalytic activity">
    <reaction evidence="12">
        <text>N(6)-[(R)-dihydrolipoyl]-L-lysyl-[protein] + NAD(+) = N(6)-[(R)-lipoyl]-L-lysyl-[protein] + NADH + H(+)</text>
        <dbReference type="Rhea" id="RHEA:15045"/>
        <dbReference type="Rhea" id="RHEA-COMP:10474"/>
        <dbReference type="Rhea" id="RHEA-COMP:10475"/>
        <dbReference type="ChEBI" id="CHEBI:15378"/>
        <dbReference type="ChEBI" id="CHEBI:57540"/>
        <dbReference type="ChEBI" id="CHEBI:57945"/>
        <dbReference type="ChEBI" id="CHEBI:83099"/>
        <dbReference type="ChEBI" id="CHEBI:83100"/>
        <dbReference type="EC" id="1.8.1.4"/>
    </reaction>
</comment>
<dbReference type="PRINTS" id="PR00411">
    <property type="entry name" value="PNDRDTASEI"/>
</dbReference>
<dbReference type="SUPFAM" id="SSF51905">
    <property type="entry name" value="FAD/NAD(P)-binding domain"/>
    <property type="match status" value="1"/>
</dbReference>
<dbReference type="GO" id="GO:0005739">
    <property type="term" value="C:mitochondrion"/>
    <property type="evidence" value="ECO:0007669"/>
    <property type="project" value="TreeGrafter"/>
</dbReference>
<keyword evidence="8 12" id="KW-0676">Redox-active center</keyword>
<dbReference type="PANTHER" id="PTHR22912:SF223">
    <property type="entry name" value="DIHYDROLIPOYL DEHYDROGENASE 1, MITOCHONDRIAL"/>
    <property type="match status" value="1"/>
</dbReference>
<evidence type="ECO:0000256" key="10">
    <source>
        <dbReference type="PIRSR" id="PIRSR000350-3"/>
    </source>
</evidence>
<evidence type="ECO:0000313" key="16">
    <source>
        <dbReference type="Proteomes" id="UP000075714"/>
    </source>
</evidence>
<dbReference type="NCBIfam" id="TIGR01350">
    <property type="entry name" value="lipoamide_DH"/>
    <property type="match status" value="1"/>
</dbReference>
<dbReference type="InterPro" id="IPR004099">
    <property type="entry name" value="Pyr_nucl-diS_OxRdtase_dimer"/>
</dbReference>
<dbReference type="STRING" id="33097.A0A150GF44"/>
<evidence type="ECO:0000256" key="4">
    <source>
        <dbReference type="ARBA" id="ARBA00022827"/>
    </source>
</evidence>
<dbReference type="GO" id="GO:0006103">
    <property type="term" value="P:2-oxoglutarate metabolic process"/>
    <property type="evidence" value="ECO:0007669"/>
    <property type="project" value="TreeGrafter"/>
</dbReference>
<dbReference type="FunFam" id="3.30.390.30:FF:000001">
    <property type="entry name" value="Dihydrolipoyl dehydrogenase"/>
    <property type="match status" value="1"/>
</dbReference>
<comment type="cofactor">
    <cofactor evidence="10 12">
        <name>FAD</name>
        <dbReference type="ChEBI" id="CHEBI:57692"/>
    </cofactor>
    <text evidence="10 12">Binds 1 FAD per subunit.</text>
</comment>
<keyword evidence="10" id="KW-0547">Nucleotide-binding</keyword>
<name>A0A150GF44_GONPE</name>
<dbReference type="InterPro" id="IPR050151">
    <property type="entry name" value="Class-I_Pyr_Nuc-Dis_Oxidored"/>
</dbReference>
<evidence type="ECO:0000256" key="5">
    <source>
        <dbReference type="ARBA" id="ARBA00023002"/>
    </source>
</evidence>
<dbReference type="GO" id="GO:0050660">
    <property type="term" value="F:flavin adenine dinucleotide binding"/>
    <property type="evidence" value="ECO:0007669"/>
    <property type="project" value="InterPro"/>
</dbReference>
<evidence type="ECO:0000256" key="9">
    <source>
        <dbReference type="PIRSR" id="PIRSR000350-2"/>
    </source>
</evidence>
<feature type="disulfide bond" description="Redox-active" evidence="11">
    <location>
        <begin position="72"/>
        <end position="77"/>
    </location>
</feature>
<dbReference type="GO" id="GO:0045252">
    <property type="term" value="C:oxoglutarate dehydrogenase complex"/>
    <property type="evidence" value="ECO:0007669"/>
    <property type="project" value="TreeGrafter"/>
</dbReference>
<protein>
    <recommendedName>
        <fullName evidence="2 12">Dihydrolipoyl dehydrogenase</fullName>
        <ecNumber evidence="2 12">1.8.1.4</ecNumber>
    </recommendedName>
</protein>
<dbReference type="PANTHER" id="PTHR22912">
    <property type="entry name" value="DISULFIDE OXIDOREDUCTASE"/>
    <property type="match status" value="1"/>
</dbReference>
<feature type="domain" description="Pyridine nucleotide-disulphide oxidoreductase dimerisation" evidence="13">
    <location>
        <begin position="397"/>
        <end position="506"/>
    </location>
</feature>
<dbReference type="Pfam" id="PF02852">
    <property type="entry name" value="Pyr_redox_dim"/>
    <property type="match status" value="1"/>
</dbReference>
<dbReference type="GO" id="GO:0004148">
    <property type="term" value="F:dihydrolipoyl dehydrogenase (NADH) activity"/>
    <property type="evidence" value="ECO:0007669"/>
    <property type="project" value="UniProtKB-EC"/>
</dbReference>
<dbReference type="OrthoDB" id="361797at2759"/>
<evidence type="ECO:0000259" key="14">
    <source>
        <dbReference type="Pfam" id="PF07992"/>
    </source>
</evidence>
<feature type="binding site" evidence="10">
    <location>
        <position position="363"/>
    </location>
    <ligand>
        <name>FAD</name>
        <dbReference type="ChEBI" id="CHEBI:57692"/>
    </ligand>
</feature>
<reference evidence="16" key="1">
    <citation type="journal article" date="2016" name="Nat. Commun.">
        <title>The Gonium pectorale genome demonstrates co-option of cell cycle regulation during the evolution of multicellularity.</title>
        <authorList>
            <person name="Hanschen E.R."/>
            <person name="Marriage T.N."/>
            <person name="Ferris P.J."/>
            <person name="Hamaji T."/>
            <person name="Toyoda A."/>
            <person name="Fujiyama A."/>
            <person name="Neme R."/>
            <person name="Noguchi H."/>
            <person name="Minakuchi Y."/>
            <person name="Suzuki M."/>
            <person name="Kawai-Toyooka H."/>
            <person name="Smith D.R."/>
            <person name="Sparks H."/>
            <person name="Anderson J."/>
            <person name="Bakaric R."/>
            <person name="Luria V."/>
            <person name="Karger A."/>
            <person name="Kirschner M.W."/>
            <person name="Durand P.M."/>
            <person name="Michod R.E."/>
            <person name="Nozaki H."/>
            <person name="Olson B.J."/>
        </authorList>
    </citation>
    <scope>NUCLEOTIDE SEQUENCE [LARGE SCALE GENOMIC DNA]</scope>
    <source>
        <strain evidence="16">NIES-2863</strain>
    </source>
</reference>
<dbReference type="FunFam" id="3.50.50.60:FF:000025">
    <property type="entry name" value="Dihydrolipoyl dehydrogenase"/>
    <property type="match status" value="1"/>
</dbReference>
<dbReference type="PROSITE" id="PS00076">
    <property type="entry name" value="PYRIDINE_REDOX_1"/>
    <property type="match status" value="1"/>
</dbReference>
<dbReference type="InterPro" id="IPR036188">
    <property type="entry name" value="FAD/NAD-bd_sf"/>
</dbReference>
<feature type="binding site" evidence="10">
    <location>
        <begin position="369"/>
        <end position="372"/>
    </location>
    <ligand>
        <name>FAD</name>
        <dbReference type="ChEBI" id="CHEBI:57692"/>
    </ligand>
</feature>
<dbReference type="EMBL" id="LSYV01000030">
    <property type="protein sequence ID" value="KXZ48195.1"/>
    <property type="molecule type" value="Genomic_DNA"/>
</dbReference>
<keyword evidence="3 12" id="KW-0285">Flavoprotein</keyword>
<dbReference type="PIRSF" id="PIRSF000350">
    <property type="entry name" value="Mercury_reductase_MerA"/>
    <property type="match status" value="1"/>
</dbReference>
<dbReference type="Pfam" id="PF07992">
    <property type="entry name" value="Pyr_redox_2"/>
    <property type="match status" value="1"/>
</dbReference>
<organism evidence="15 16">
    <name type="scientific">Gonium pectorale</name>
    <name type="common">Green alga</name>
    <dbReference type="NCBI Taxonomy" id="33097"/>
    <lineage>
        <taxon>Eukaryota</taxon>
        <taxon>Viridiplantae</taxon>
        <taxon>Chlorophyta</taxon>
        <taxon>core chlorophytes</taxon>
        <taxon>Chlorophyceae</taxon>
        <taxon>CS clade</taxon>
        <taxon>Chlamydomonadales</taxon>
        <taxon>Volvocaceae</taxon>
        <taxon>Gonium</taxon>
    </lineage>
</organism>
<dbReference type="Gene3D" id="3.30.390.30">
    <property type="match status" value="1"/>
</dbReference>
<evidence type="ECO:0000256" key="2">
    <source>
        <dbReference type="ARBA" id="ARBA00012608"/>
    </source>
</evidence>
<dbReference type="GO" id="GO:0045254">
    <property type="term" value="C:pyruvate dehydrogenase complex"/>
    <property type="evidence" value="ECO:0007669"/>
    <property type="project" value="UniProtKB-ARBA"/>
</dbReference>
<dbReference type="InterPro" id="IPR023753">
    <property type="entry name" value="FAD/NAD-binding_dom"/>
</dbReference>
<keyword evidence="16" id="KW-1185">Reference proteome</keyword>
<feature type="binding site" evidence="10">
    <location>
        <begin position="230"/>
        <end position="237"/>
    </location>
    <ligand>
        <name>NAD(+)</name>
        <dbReference type="ChEBI" id="CHEBI:57540"/>
    </ligand>
</feature>
<dbReference type="EC" id="1.8.1.4" evidence="2 12"/>
<evidence type="ECO:0000313" key="15">
    <source>
        <dbReference type="EMBL" id="KXZ48195.1"/>
    </source>
</evidence>
<feature type="binding site" evidence="10">
    <location>
        <position position="322"/>
    </location>
    <ligand>
        <name>NAD(+)</name>
        <dbReference type="ChEBI" id="CHEBI:57540"/>
    </ligand>
</feature>
<accession>A0A150GF44</accession>
<dbReference type="InterPro" id="IPR016156">
    <property type="entry name" value="FAD/NAD-linked_Rdtase_dimer_sf"/>
</dbReference>
<keyword evidence="4 10" id="KW-0274">FAD</keyword>
<feature type="binding site" evidence="10">
    <location>
        <begin position="193"/>
        <end position="195"/>
    </location>
    <ligand>
        <name>FAD</name>
        <dbReference type="ChEBI" id="CHEBI:57692"/>
    </ligand>
</feature>
<evidence type="ECO:0000259" key="13">
    <source>
        <dbReference type="Pfam" id="PF02852"/>
    </source>
</evidence>
<proteinExistence type="inferred from homology"/>
<feature type="binding site" evidence="10">
    <location>
        <position position="81"/>
    </location>
    <ligand>
        <name>FAD</name>
        <dbReference type="ChEBI" id="CHEBI:57692"/>
    </ligand>
</feature>
<dbReference type="Gene3D" id="3.50.50.60">
    <property type="entry name" value="FAD/NAD(P)-binding domain"/>
    <property type="match status" value="2"/>
</dbReference>
<evidence type="ECO:0000256" key="12">
    <source>
        <dbReference type="RuleBase" id="RU003692"/>
    </source>
</evidence>
<dbReference type="InterPro" id="IPR001100">
    <property type="entry name" value="Pyr_nuc-diS_OxRdtase"/>
</dbReference>
<comment type="caution">
    <text evidence="15">The sequence shown here is derived from an EMBL/GenBank/DDBJ whole genome shotgun (WGS) entry which is preliminary data.</text>
</comment>
<feature type="domain" description="FAD/NAD(P)-binding" evidence="14">
    <location>
        <begin position="34"/>
        <end position="378"/>
    </location>
</feature>
<dbReference type="InterPro" id="IPR006258">
    <property type="entry name" value="Lipoamide_DH"/>
</dbReference>
<evidence type="ECO:0000256" key="11">
    <source>
        <dbReference type="PIRSR" id="PIRSR000350-4"/>
    </source>
</evidence>
<feature type="active site" description="Proton acceptor" evidence="9">
    <location>
        <position position="495"/>
    </location>
</feature>
<feature type="binding site" evidence="10">
    <location>
        <position position="253"/>
    </location>
    <ligand>
        <name>NAD(+)</name>
        <dbReference type="ChEBI" id="CHEBI:57540"/>
    </ligand>
</feature>
<dbReference type="Proteomes" id="UP000075714">
    <property type="component" value="Unassembled WGS sequence"/>
</dbReference>
<dbReference type="SUPFAM" id="SSF55424">
    <property type="entry name" value="FAD/NAD-linked reductases, dimerisation (C-terminal) domain"/>
    <property type="match status" value="1"/>
</dbReference>
<keyword evidence="6 10" id="KW-0520">NAD</keyword>
<dbReference type="GO" id="GO:0045333">
    <property type="term" value="P:cellular respiration"/>
    <property type="evidence" value="ECO:0007669"/>
    <property type="project" value="UniProtKB-ARBA"/>
</dbReference>
<evidence type="ECO:0000256" key="6">
    <source>
        <dbReference type="ARBA" id="ARBA00023027"/>
    </source>
</evidence>
<dbReference type="PRINTS" id="PR00368">
    <property type="entry name" value="FADPNR"/>
</dbReference>
<dbReference type="InterPro" id="IPR012999">
    <property type="entry name" value="Pyr_OxRdtase_I_AS"/>
</dbReference>
<gene>
    <name evidence="15" type="ORF">GPECTOR_29g102</name>
</gene>
<feature type="binding site" evidence="10">
    <location>
        <position position="163"/>
    </location>
    <ligand>
        <name>FAD</name>
        <dbReference type="ChEBI" id="CHEBI:57692"/>
    </ligand>
</feature>
<evidence type="ECO:0000256" key="7">
    <source>
        <dbReference type="ARBA" id="ARBA00023157"/>
    </source>
</evidence>
<comment type="similarity">
    <text evidence="1 12">Belongs to the class-I pyridine nucleotide-disulfide oxidoreductase family.</text>
</comment>
<keyword evidence="5 12" id="KW-0560">Oxidoreductase</keyword>
<evidence type="ECO:0000256" key="8">
    <source>
        <dbReference type="ARBA" id="ARBA00023284"/>
    </source>
</evidence>
<evidence type="ECO:0000256" key="3">
    <source>
        <dbReference type="ARBA" id="ARBA00022630"/>
    </source>
</evidence>
<dbReference type="AlphaFoldDB" id="A0A150GF44"/>
<sequence>MLLQTSSRRSGQAYRCLAAFLAQQRAYAAASAEKDLVVIGGGPGGYVSAIKAAQLGLSVACVEGRGSLGGTCLNVGCIPSKGLAAYPAEGRLGSGVAGAALLNSSHKYVEAKSHFAAYGIKVGDVSYDFADIQKQKDTAVSGLTKGIEGLFKKNKVEYVKGWGKIAGPNEVEVAAADGSGSTTLRAKNILIATGSEVTPLPGVPIDEEKIVSSTGALALKSVPGEMVVIGAGYIGLEMGSVYARLGAKVTVVEFLDTVVPSMDSEVRRTFHRTLEKQGLKFKMGTKVTKGEVVNGRVQLTLEPAKGGPSEKLETDVCLVAIGRRPYTKGLGLEALGIKTDARGRVEVDSHFRTSVPSVYAIGDVIPGPMLAHKAEEDGVAAVEIMAGKHGHVNYATVPSICYTHPEVAYVGLTEDEAKAKGLSYKTGKFSFMANSRARAVGDTDGMVKFVADKATDKLLGVHIMGANAGEMIHEAVLALEYGASAEDIARTCHGHPTLSEAVKEAAMATAFGKPIHM</sequence>
<keyword evidence="7" id="KW-1015">Disulfide bond</keyword>